<protein>
    <submittedName>
        <fullName evidence="2">RidA family protein</fullName>
    </submittedName>
</protein>
<dbReference type="InterPro" id="IPR035959">
    <property type="entry name" value="RutC-like_sf"/>
</dbReference>
<dbReference type="InterPro" id="IPR006175">
    <property type="entry name" value="YjgF/YER057c/UK114"/>
</dbReference>
<dbReference type="PANTHER" id="PTHR11803:SF58">
    <property type="entry name" value="PROTEIN HMF1-RELATED"/>
    <property type="match status" value="1"/>
</dbReference>
<proteinExistence type="inferred from homology"/>
<dbReference type="CDD" id="cd00448">
    <property type="entry name" value="YjgF_YER057c_UK114_family"/>
    <property type="match status" value="1"/>
</dbReference>
<reference evidence="2" key="2">
    <citation type="journal article" date="2022" name="Microbiol. Resour. Announc.">
        <title>Metagenome Sequencing to Explore Phylogenomics of Terrestrial Cyanobacteria.</title>
        <authorList>
            <person name="Ward R.D."/>
            <person name="Stajich J.E."/>
            <person name="Johansen J.R."/>
            <person name="Huntemann M."/>
            <person name="Clum A."/>
            <person name="Foster B."/>
            <person name="Foster B."/>
            <person name="Roux S."/>
            <person name="Palaniappan K."/>
            <person name="Varghese N."/>
            <person name="Mukherjee S."/>
            <person name="Reddy T.B.K."/>
            <person name="Daum C."/>
            <person name="Copeland A."/>
            <person name="Chen I.A."/>
            <person name="Ivanova N.N."/>
            <person name="Kyrpides N.C."/>
            <person name="Shapiro N."/>
            <person name="Eloe-Fadrosh E.A."/>
            <person name="Pietrasiak N."/>
        </authorList>
    </citation>
    <scope>NUCLEOTIDE SEQUENCE</scope>
    <source>
        <strain evidence="2">UHER 2000/2452</strain>
    </source>
</reference>
<accession>A0A951QEK8</accession>
<gene>
    <name evidence="2" type="ORF">KME15_24280</name>
</gene>
<dbReference type="Pfam" id="PF01042">
    <property type="entry name" value="Ribonuc_L-PSP"/>
    <property type="match status" value="1"/>
</dbReference>
<dbReference type="GO" id="GO:0005829">
    <property type="term" value="C:cytosol"/>
    <property type="evidence" value="ECO:0007669"/>
    <property type="project" value="TreeGrafter"/>
</dbReference>
<comment type="similarity">
    <text evidence="1">Belongs to the RutC family.</text>
</comment>
<dbReference type="SUPFAM" id="SSF55298">
    <property type="entry name" value="YjgF-like"/>
    <property type="match status" value="1"/>
</dbReference>
<dbReference type="Proteomes" id="UP000757435">
    <property type="component" value="Unassembled WGS sequence"/>
</dbReference>
<dbReference type="GO" id="GO:0019239">
    <property type="term" value="F:deaminase activity"/>
    <property type="evidence" value="ECO:0007669"/>
    <property type="project" value="TreeGrafter"/>
</dbReference>
<organism evidence="2 3">
    <name type="scientific">Drouetiella hepatica Uher 2000/2452</name>
    <dbReference type="NCBI Taxonomy" id="904376"/>
    <lineage>
        <taxon>Bacteria</taxon>
        <taxon>Bacillati</taxon>
        <taxon>Cyanobacteriota</taxon>
        <taxon>Cyanophyceae</taxon>
        <taxon>Oculatellales</taxon>
        <taxon>Oculatellaceae</taxon>
        <taxon>Drouetiella</taxon>
    </lineage>
</organism>
<evidence type="ECO:0000313" key="2">
    <source>
        <dbReference type="EMBL" id="MBW4661797.1"/>
    </source>
</evidence>
<dbReference type="Gene3D" id="3.30.1330.40">
    <property type="entry name" value="RutC-like"/>
    <property type="match status" value="1"/>
</dbReference>
<name>A0A951QEK8_9CYAN</name>
<evidence type="ECO:0000313" key="3">
    <source>
        <dbReference type="Proteomes" id="UP000757435"/>
    </source>
</evidence>
<comment type="caution">
    <text evidence="2">The sequence shown here is derived from an EMBL/GenBank/DDBJ whole genome shotgun (WGS) entry which is preliminary data.</text>
</comment>
<sequence>MRKQLVNPPQRYDGKPHGLSHAVNDTASGVVYISGQVDWDMNFQVSSHTVEGQLKNVLNNLTIVLDAAGSSVENLLNLRIYIRGELGEFFDDIAPILAQFLADSRPAITGIGVASLASPETLVEIEAIAALK</sequence>
<reference evidence="2" key="1">
    <citation type="submission" date="2021-05" db="EMBL/GenBank/DDBJ databases">
        <authorList>
            <person name="Pietrasiak N."/>
            <person name="Ward R."/>
            <person name="Stajich J.E."/>
            <person name="Kurbessoian T."/>
        </authorList>
    </citation>
    <scope>NUCLEOTIDE SEQUENCE</scope>
    <source>
        <strain evidence="2">UHER 2000/2452</strain>
    </source>
</reference>
<dbReference type="EMBL" id="JAHHHD010000046">
    <property type="protein sequence ID" value="MBW4661797.1"/>
    <property type="molecule type" value="Genomic_DNA"/>
</dbReference>
<dbReference type="AlphaFoldDB" id="A0A951QEK8"/>
<evidence type="ECO:0000256" key="1">
    <source>
        <dbReference type="ARBA" id="ARBA00010552"/>
    </source>
</evidence>
<dbReference type="PANTHER" id="PTHR11803">
    <property type="entry name" value="2-IMINOBUTANOATE/2-IMINOPROPANOATE DEAMINASE RIDA"/>
    <property type="match status" value="1"/>
</dbReference>